<organism evidence="1 2">
    <name type="scientific">Adhaeretor mobilis</name>
    <dbReference type="NCBI Taxonomy" id="1930276"/>
    <lineage>
        <taxon>Bacteria</taxon>
        <taxon>Pseudomonadati</taxon>
        <taxon>Planctomycetota</taxon>
        <taxon>Planctomycetia</taxon>
        <taxon>Pirellulales</taxon>
        <taxon>Lacipirellulaceae</taxon>
        <taxon>Adhaeretor</taxon>
    </lineage>
</organism>
<accession>A0A517MR00</accession>
<keyword evidence="2" id="KW-1185">Reference proteome</keyword>
<dbReference type="AlphaFoldDB" id="A0A517MR00"/>
<evidence type="ECO:0000313" key="1">
    <source>
        <dbReference type="EMBL" id="QDS97314.1"/>
    </source>
</evidence>
<gene>
    <name evidence="1" type="ORF">HG15A2_05750</name>
</gene>
<dbReference type="EMBL" id="CP036263">
    <property type="protein sequence ID" value="QDS97314.1"/>
    <property type="molecule type" value="Genomic_DNA"/>
</dbReference>
<evidence type="ECO:0000313" key="2">
    <source>
        <dbReference type="Proteomes" id="UP000319852"/>
    </source>
</evidence>
<sequence length="172" mass="18896">MRIRKNKYNRIIVIAIVLVCLALLFQRRNISAAAKESLVARRDSLSLGMTPAQAKCQLAGDSKLMLHAEPMAEAGLVTWRLSTPLEFGARNWVLIAVFLDGKLVAHGIRTADSDFEKPAIAPKDKMVDSPDVGDIWNSRFIVPLGIITHLGTVAVLSQLPRAERDPHIAPIL</sequence>
<dbReference type="Proteomes" id="UP000319852">
    <property type="component" value="Chromosome"/>
</dbReference>
<name>A0A517MR00_9BACT</name>
<reference evidence="1 2" key="1">
    <citation type="submission" date="2019-02" db="EMBL/GenBank/DDBJ databases">
        <title>Deep-cultivation of Planctomycetes and their phenomic and genomic characterization uncovers novel biology.</title>
        <authorList>
            <person name="Wiegand S."/>
            <person name="Jogler M."/>
            <person name="Boedeker C."/>
            <person name="Pinto D."/>
            <person name="Vollmers J."/>
            <person name="Rivas-Marin E."/>
            <person name="Kohn T."/>
            <person name="Peeters S.H."/>
            <person name="Heuer A."/>
            <person name="Rast P."/>
            <person name="Oberbeckmann S."/>
            <person name="Bunk B."/>
            <person name="Jeske O."/>
            <person name="Meyerdierks A."/>
            <person name="Storesund J.E."/>
            <person name="Kallscheuer N."/>
            <person name="Luecker S."/>
            <person name="Lage O.M."/>
            <person name="Pohl T."/>
            <person name="Merkel B.J."/>
            <person name="Hornburger P."/>
            <person name="Mueller R.-W."/>
            <person name="Bruemmer F."/>
            <person name="Labrenz M."/>
            <person name="Spormann A.M."/>
            <person name="Op den Camp H."/>
            <person name="Overmann J."/>
            <person name="Amann R."/>
            <person name="Jetten M.S.M."/>
            <person name="Mascher T."/>
            <person name="Medema M.H."/>
            <person name="Devos D.P."/>
            <person name="Kaster A.-K."/>
            <person name="Ovreas L."/>
            <person name="Rohde M."/>
            <person name="Galperin M.Y."/>
            <person name="Jogler C."/>
        </authorList>
    </citation>
    <scope>NUCLEOTIDE SEQUENCE [LARGE SCALE GENOMIC DNA]</scope>
    <source>
        <strain evidence="1 2">HG15A2</strain>
    </source>
</reference>
<dbReference type="KEGG" id="amob:HG15A2_05750"/>
<dbReference type="RefSeq" id="WP_145057592.1">
    <property type="nucleotide sequence ID" value="NZ_CP036263.1"/>
</dbReference>
<proteinExistence type="predicted"/>
<protein>
    <submittedName>
        <fullName evidence="1">Uncharacterized protein</fullName>
    </submittedName>
</protein>